<organism evidence="3 4">
    <name type="scientific">Thermotomaculum hydrothermale</name>
    <dbReference type="NCBI Taxonomy" id="981385"/>
    <lineage>
        <taxon>Bacteria</taxon>
        <taxon>Pseudomonadati</taxon>
        <taxon>Acidobacteriota</taxon>
        <taxon>Holophagae</taxon>
        <taxon>Thermotomaculales</taxon>
        <taxon>Thermotomaculaceae</taxon>
        <taxon>Thermotomaculum</taxon>
    </lineage>
</organism>
<reference evidence="3 4" key="1">
    <citation type="journal article" date="2012" name="Extremophiles">
        <title>Thermotomaculum hydrothermale gen. nov., sp. nov., a novel heterotrophic thermophile within the phylum Acidobacteria from a deep-sea hydrothermal vent chimney in the Southern Okinawa Trough.</title>
        <authorList>
            <person name="Izumi H."/>
            <person name="Nunoura T."/>
            <person name="Miyazaki M."/>
            <person name="Mino S."/>
            <person name="Toki T."/>
            <person name="Takai K."/>
            <person name="Sako Y."/>
            <person name="Sawabe T."/>
            <person name="Nakagawa S."/>
        </authorList>
    </citation>
    <scope>NUCLEOTIDE SEQUENCE [LARGE SCALE GENOMIC DNA]</scope>
    <source>
        <strain evidence="3 4">AC55</strain>
    </source>
</reference>
<dbReference type="PANTHER" id="PTHR11133">
    <property type="entry name" value="SACCHAROPINE DEHYDROGENASE"/>
    <property type="match status" value="1"/>
</dbReference>
<keyword evidence="1" id="KW-0560">Oxidoreductase</keyword>
<dbReference type="Proteomes" id="UP000595564">
    <property type="component" value="Chromosome"/>
</dbReference>
<dbReference type="GO" id="GO:0016491">
    <property type="term" value="F:oxidoreductase activity"/>
    <property type="evidence" value="ECO:0007669"/>
    <property type="project" value="UniProtKB-KW"/>
</dbReference>
<gene>
    <name evidence="3" type="ORF">TTHT_1624</name>
</gene>
<dbReference type="AlphaFoldDB" id="A0A7R6PN32"/>
<name>A0A7R6PN32_9BACT</name>
<feature type="domain" description="Alanine dehydrogenase/pyridine nucleotide transhydrogenase N-terminal" evidence="2">
    <location>
        <begin position="4"/>
        <end position="135"/>
    </location>
</feature>
<evidence type="ECO:0000256" key="1">
    <source>
        <dbReference type="ARBA" id="ARBA00023002"/>
    </source>
</evidence>
<dbReference type="SMART" id="SM01003">
    <property type="entry name" value="AlaDh_PNT_N"/>
    <property type="match status" value="1"/>
</dbReference>
<evidence type="ECO:0000259" key="2">
    <source>
        <dbReference type="SMART" id="SM01003"/>
    </source>
</evidence>
<dbReference type="RefSeq" id="WP_201327410.1">
    <property type="nucleotide sequence ID" value="NZ_AP017470.1"/>
</dbReference>
<dbReference type="SUPFAM" id="SSF52283">
    <property type="entry name" value="Formate/glycerate dehydrogenase catalytic domain-like"/>
    <property type="match status" value="1"/>
</dbReference>
<accession>A0A7R6PN32</accession>
<evidence type="ECO:0000313" key="3">
    <source>
        <dbReference type="EMBL" id="BBB33112.1"/>
    </source>
</evidence>
<dbReference type="InterPro" id="IPR007886">
    <property type="entry name" value="AlaDH/PNT_N"/>
</dbReference>
<evidence type="ECO:0000313" key="4">
    <source>
        <dbReference type="Proteomes" id="UP000595564"/>
    </source>
</evidence>
<sequence>MILGIRNEDKSKWEKRVPLIPAHIKRLVNEGYKVLVEPSSHRYIDNPEFEKAGAIVTENINEADIIIGVKEIPKEKIEDNKIYMFFSHTIKGQEYNMPMLKTLVEKKCTLIDYELIKDAITGERLIFFGRFAGIAGMIETLYAAGQKYKMLGYETPLEKVKRAYEYKSVAHAKKEIAEIGDEIRKKGLPKELLPLTIGITGYGHVSRGAWEILDLLHVEEITPGQLLNGYFDKKRPIIYKIVFRIYHFVKPLKEEFTFKHYYEHPELYAPDFNKYIPKLSILVNGIYWDPRYPKLITLKDFKELWLKGENKLKVIGDVTCDVNGSIELTVRDGDPDKGFLTYIPEEDRFVDGILDKGATDMVVTILPSELPKDSSEYFSSVLINLIKPVLKADYNVDFEKLNLPPEIKNAIICHKGELTPKYKYLEEYL</sequence>
<protein>
    <recommendedName>
        <fullName evidence="2">Alanine dehydrogenase/pyridine nucleotide transhydrogenase N-terminal domain-containing protein</fullName>
    </recommendedName>
</protein>
<proteinExistence type="predicted"/>
<dbReference type="EMBL" id="AP017470">
    <property type="protein sequence ID" value="BBB33112.1"/>
    <property type="molecule type" value="Genomic_DNA"/>
</dbReference>
<dbReference type="InterPro" id="IPR051168">
    <property type="entry name" value="AASS"/>
</dbReference>
<keyword evidence="4" id="KW-1185">Reference proteome</keyword>
<dbReference type="KEGG" id="thyd:TTHT_1624"/>
<dbReference type="FunFam" id="3.40.50.720:FF:000087">
    <property type="entry name" value="alpha-aminoadipic semialdehyde synthase, mitochondrial"/>
    <property type="match status" value="1"/>
</dbReference>
<dbReference type="Pfam" id="PF05222">
    <property type="entry name" value="AlaDh_PNT_N"/>
    <property type="match status" value="1"/>
</dbReference>
<dbReference type="PANTHER" id="PTHR11133:SF22">
    <property type="entry name" value="ALPHA-AMINOADIPIC SEMIALDEHYDE SYNTHASE, MITOCHONDRIAL"/>
    <property type="match status" value="1"/>
</dbReference>
<dbReference type="Gene3D" id="3.40.50.720">
    <property type="entry name" value="NAD(P)-binding Rossmann-like Domain"/>
    <property type="match status" value="2"/>
</dbReference>